<evidence type="ECO:0000256" key="4">
    <source>
        <dbReference type="ARBA" id="ARBA00022840"/>
    </source>
</evidence>
<evidence type="ECO:0000259" key="7">
    <source>
        <dbReference type="PROSITE" id="PS50893"/>
    </source>
</evidence>
<dbReference type="Pfam" id="PF00005">
    <property type="entry name" value="ABC_tran"/>
    <property type="match status" value="1"/>
</dbReference>
<dbReference type="PROSITE" id="PS50893">
    <property type="entry name" value="ABC_TRANSPORTER_2"/>
    <property type="match status" value="1"/>
</dbReference>
<dbReference type="HOGENOM" id="CLU_000604_1_22_5"/>
<protein>
    <submittedName>
        <fullName evidence="8">Macrolide export ATP-binding / permease protein MacB</fullName>
        <ecNumber evidence="8">3.6.3.-</ecNumber>
    </submittedName>
</protein>
<dbReference type="PATRIC" id="fig|1215343.11.peg.574"/>
<dbReference type="GO" id="GO:0005886">
    <property type="term" value="C:plasma membrane"/>
    <property type="evidence" value="ECO:0007669"/>
    <property type="project" value="TreeGrafter"/>
</dbReference>
<dbReference type="Proteomes" id="UP000010799">
    <property type="component" value="Chromosome"/>
</dbReference>
<evidence type="ECO:0000256" key="6">
    <source>
        <dbReference type="ARBA" id="ARBA00038388"/>
    </source>
</evidence>
<reference evidence="8 9" key="1">
    <citation type="journal article" date="2012" name="Stand. Genomic Sci.">
        <title>Complete genome sequence of Liberibacter crescens BT-1.</title>
        <authorList>
            <person name="Leonard M.T."/>
            <person name="Fagen J.R."/>
            <person name="Davis-Richardson A.G."/>
            <person name="Davis M.J."/>
            <person name="Triplett E.W."/>
        </authorList>
    </citation>
    <scope>NUCLEOTIDE SEQUENCE [LARGE SCALE GENOMIC DNA]</scope>
    <source>
        <strain evidence="8 9">BT-1</strain>
    </source>
</reference>
<evidence type="ECO:0000256" key="1">
    <source>
        <dbReference type="ARBA" id="ARBA00022448"/>
    </source>
</evidence>
<keyword evidence="3" id="KW-0547">Nucleotide-binding</keyword>
<organism evidence="8 9">
    <name type="scientific">Liberibacter crescens (strain BT-1)</name>
    <dbReference type="NCBI Taxonomy" id="1215343"/>
    <lineage>
        <taxon>Bacteria</taxon>
        <taxon>Pseudomonadati</taxon>
        <taxon>Pseudomonadota</taxon>
        <taxon>Alphaproteobacteria</taxon>
        <taxon>Hyphomicrobiales</taxon>
        <taxon>Rhizobiaceae</taxon>
        <taxon>Liberibacter</taxon>
    </lineage>
</organism>
<keyword evidence="2" id="KW-1003">Cell membrane</keyword>
<dbReference type="KEGG" id="lcc:B488_05640"/>
<evidence type="ECO:0000313" key="9">
    <source>
        <dbReference type="Proteomes" id="UP000010799"/>
    </source>
</evidence>
<keyword evidence="5" id="KW-1278">Translocase</keyword>
<keyword evidence="2" id="KW-0472">Membrane</keyword>
<dbReference type="PROSITE" id="PS00211">
    <property type="entry name" value="ABC_TRANSPORTER_1"/>
    <property type="match status" value="1"/>
</dbReference>
<evidence type="ECO:0000313" key="8">
    <source>
        <dbReference type="EMBL" id="AGA64556.1"/>
    </source>
</evidence>
<dbReference type="AlphaFoldDB" id="L0EW09"/>
<dbReference type="InterPro" id="IPR003439">
    <property type="entry name" value="ABC_transporter-like_ATP-bd"/>
</dbReference>
<dbReference type="GO" id="GO:0005524">
    <property type="term" value="F:ATP binding"/>
    <property type="evidence" value="ECO:0007669"/>
    <property type="project" value="UniProtKB-KW"/>
</dbReference>
<sequence length="235" mass="25934">MHSSSLIEFQKISKQYIQFGEIIKVLDEVDLVIHSGEFVSIMGPSGSGKSTSMNILGCLDRPSGGEYLLQGIPTSGLSSEQLTLMRRYMIGFVFQNFNLLPRTSALENVQLPLLYRHKTLAERHTLAMDALARVGLSGREYHETSQLSGGQQQRVAIARAIVTQPIMLIADEPTGNLDMTTSNEIMKLITELNRENGMTVIIVTHGDTIAACADRIIYSVNGKLVTKNKDKKHVS</sequence>
<evidence type="ECO:0000256" key="5">
    <source>
        <dbReference type="ARBA" id="ARBA00022967"/>
    </source>
</evidence>
<dbReference type="InterPro" id="IPR015854">
    <property type="entry name" value="ABC_transpr_LolD-like"/>
</dbReference>
<dbReference type="eggNOG" id="COG1136">
    <property type="taxonomic scope" value="Bacteria"/>
</dbReference>
<dbReference type="InterPro" id="IPR017871">
    <property type="entry name" value="ABC_transporter-like_CS"/>
</dbReference>
<dbReference type="EMBL" id="CP003789">
    <property type="protein sequence ID" value="AGA64556.1"/>
    <property type="molecule type" value="Genomic_DNA"/>
</dbReference>
<dbReference type="Gene3D" id="3.40.50.300">
    <property type="entry name" value="P-loop containing nucleotide triphosphate hydrolases"/>
    <property type="match status" value="1"/>
</dbReference>
<dbReference type="InterPro" id="IPR017911">
    <property type="entry name" value="MacB-like_ATP-bd"/>
</dbReference>
<evidence type="ECO:0000256" key="3">
    <source>
        <dbReference type="ARBA" id="ARBA00022741"/>
    </source>
</evidence>
<keyword evidence="4 8" id="KW-0067">ATP-binding</keyword>
<keyword evidence="2" id="KW-0997">Cell inner membrane</keyword>
<dbReference type="SMART" id="SM00382">
    <property type="entry name" value="AAA"/>
    <property type="match status" value="1"/>
</dbReference>
<gene>
    <name evidence="8" type="ordered locus">B488_05640</name>
</gene>
<dbReference type="RefSeq" id="WP_015272983.1">
    <property type="nucleotide sequence ID" value="NC_019907.1"/>
</dbReference>
<proteinExistence type="inferred from homology"/>
<dbReference type="InterPro" id="IPR003593">
    <property type="entry name" value="AAA+_ATPase"/>
</dbReference>
<dbReference type="SUPFAM" id="SSF52540">
    <property type="entry name" value="P-loop containing nucleoside triphosphate hydrolases"/>
    <property type="match status" value="1"/>
</dbReference>
<dbReference type="PANTHER" id="PTHR24220:SF86">
    <property type="entry name" value="ABC TRANSPORTER ABCH.1"/>
    <property type="match status" value="1"/>
</dbReference>
<comment type="similarity">
    <text evidence="6">Belongs to the ABC transporter superfamily. Macrolide exporter (TC 3.A.1.122) family.</text>
</comment>
<evidence type="ECO:0000256" key="2">
    <source>
        <dbReference type="ARBA" id="ARBA00022519"/>
    </source>
</evidence>
<feature type="domain" description="ABC transporter" evidence="7">
    <location>
        <begin position="7"/>
        <end position="234"/>
    </location>
</feature>
<keyword evidence="1" id="KW-0813">Transport</keyword>
<keyword evidence="8" id="KW-0378">Hydrolase</keyword>
<dbReference type="CDD" id="cd03255">
    <property type="entry name" value="ABC_MJ0796_LolCDE_FtsE"/>
    <property type="match status" value="1"/>
</dbReference>
<dbReference type="STRING" id="1215343.B488_05640"/>
<dbReference type="GO" id="GO:0022857">
    <property type="term" value="F:transmembrane transporter activity"/>
    <property type="evidence" value="ECO:0007669"/>
    <property type="project" value="TreeGrafter"/>
</dbReference>
<accession>L0EW09</accession>
<name>L0EW09_LIBCB</name>
<dbReference type="InterPro" id="IPR027417">
    <property type="entry name" value="P-loop_NTPase"/>
</dbReference>
<dbReference type="GO" id="GO:0016887">
    <property type="term" value="F:ATP hydrolysis activity"/>
    <property type="evidence" value="ECO:0007669"/>
    <property type="project" value="InterPro"/>
</dbReference>
<keyword evidence="9" id="KW-1185">Reference proteome</keyword>
<dbReference type="FunFam" id="3.40.50.300:FF:000032">
    <property type="entry name" value="Export ABC transporter ATP-binding protein"/>
    <property type="match status" value="1"/>
</dbReference>
<dbReference type="GO" id="GO:0098796">
    <property type="term" value="C:membrane protein complex"/>
    <property type="evidence" value="ECO:0007669"/>
    <property type="project" value="UniProtKB-ARBA"/>
</dbReference>
<dbReference type="PANTHER" id="PTHR24220">
    <property type="entry name" value="IMPORT ATP-BINDING PROTEIN"/>
    <property type="match status" value="1"/>
</dbReference>
<dbReference type="EC" id="3.6.3.-" evidence="8"/>